<reference evidence="1 2" key="1">
    <citation type="submission" date="2022-05" db="EMBL/GenBank/DDBJ databases">
        <authorList>
            <consortium name="Genoscope - CEA"/>
            <person name="William W."/>
        </authorList>
    </citation>
    <scope>NUCLEOTIDE SEQUENCE [LARGE SCALE GENOMIC DNA]</scope>
</reference>
<sequence length="190" mass="21021">MHIQYIVGISIASYTTQAFVACRNKSLQLSCDFRNSSSGGIFLEGITFVNTSLNLVDCSLKMSGVMFVNSSNDAFSLNFSRGFTGTIMLLGSLYKYYYYYYYYSGCTFYNISGSGIKIRGDSVNLNITDTFFTENKLHMNSLESALLSISPQSLSAQIQVNLKNINVLRNNCSGKACMEIRSGSNGLIIM</sequence>
<evidence type="ECO:0000313" key="2">
    <source>
        <dbReference type="Proteomes" id="UP001159427"/>
    </source>
</evidence>
<organism evidence="1 2">
    <name type="scientific">Porites evermanni</name>
    <dbReference type="NCBI Taxonomy" id="104178"/>
    <lineage>
        <taxon>Eukaryota</taxon>
        <taxon>Metazoa</taxon>
        <taxon>Cnidaria</taxon>
        <taxon>Anthozoa</taxon>
        <taxon>Hexacorallia</taxon>
        <taxon>Scleractinia</taxon>
        <taxon>Fungiina</taxon>
        <taxon>Poritidae</taxon>
        <taxon>Porites</taxon>
    </lineage>
</organism>
<dbReference type="EMBL" id="CALNXI010001957">
    <property type="protein sequence ID" value="CAH3180386.1"/>
    <property type="molecule type" value="Genomic_DNA"/>
</dbReference>
<gene>
    <name evidence="1" type="ORF">PEVE_00012896</name>
</gene>
<comment type="caution">
    <text evidence="1">The sequence shown here is derived from an EMBL/GenBank/DDBJ whole genome shotgun (WGS) entry which is preliminary data.</text>
</comment>
<accession>A0ABN8RLX5</accession>
<evidence type="ECO:0000313" key="1">
    <source>
        <dbReference type="EMBL" id="CAH3180386.1"/>
    </source>
</evidence>
<name>A0ABN8RLX5_9CNID</name>
<keyword evidence="2" id="KW-1185">Reference proteome</keyword>
<proteinExistence type="predicted"/>
<protein>
    <submittedName>
        <fullName evidence="1">Uncharacterized protein</fullName>
    </submittedName>
</protein>
<dbReference type="Proteomes" id="UP001159427">
    <property type="component" value="Unassembled WGS sequence"/>
</dbReference>